<sequence>MLDYTRPSSTSQGGRARNSSLSGITPIHHASSSYSALLPPMFDAQPEEIVLALYDYSPAPTSTKSYLCLSFEAGDRIRVHSKDASGWWDGELLVGDAVAVKRGWFPSNFVREYEPGLSATEDENEEGPEKRYSSTATDRSSYQSATSRSSSSYASSQKHAPDSIQFQSSSESGGPDRNRLSMTSMGRTVSESPISRNHFRDSLDEQQARVGETMLPISQALTLVRSAIIGHKYAHIQPSIACVISAIRSLLNVTNCLQRESPLLVEFRILGKMRKTIMANLAELVALARTTANTIQDQLDHQSTVAARENDPNQYYGVAHGGPSEMELSAILEAGQVIFTDVQNFLVALVNCGIPLPQPKEVTMASGTPGSFAAASALGEHFRHDSRGTMGSRTFSERVAANDHALSLEERFQSTSVAEQQPFGEAARWSPSKQRDQGLPRRERTSSSASAMQATRSMGDMRGSEVNRSNYPASLGGNRLQGSLLGVPLSAAMTAPSSQVSEARGKTELSWKFPAVQGASSTAMERTSSISSTLSEQFFEMTRSHRESISSASSATSSGVSAANSIACSSAIINPLTTTSLPYLPNGRINIAAAVHTTQDAFSSTMAALIGHIQVHTVASHPSSHAHIIDLTREAIDRVKDLLTLMESIMRQFTSASSPLSPNFTVTDPRQQEQLNALDTQRGVLYQATGTLVETAETVASAPYREAPSPVDEQNKQALLVAISAALRVARECCRLCKVCAIAADEWHTHPVTGNEVVTAENVNRTSSGSASVRETGQRSHARSSSATSSTGDENHRTKFGWETTDDEDEEELIHTLDEDDYTLHAKQLVSRQTRRPSFTSSQTTPVIEKERFLAPTGHPNGAPSSNPNLSRANSFISPTSTPRIPQRRSPSRSVDMNILGGEINFSKTPRPTLSRQASETESVSTATHMGSERMETPKARPAAAFHSQNASLDSRLGSGTVKGEKSTSRVTSYRSNAAFGDMSIWLSAPDHLAKEVTYHSDGSIAAATLPVLVEKLTPHDSMVNAEYSETFFATFRFFTTPSDFLEALELRFDTPPPIRMEMTPANITLWNGQKGDPIRLRVLNVLRNWLELYWKVDTDNTALPAMTMFLEERLGKAFPNEVSRLMEMVKGYMSEKDKYQSPSSRRFSRASNHSRFSQGSFSPMVAINMDLLPPTPPLPLIDRRVSNTLKRGIKSIQVTDLNALELARQLTLMESKLFCDIKPEQLLEVGQKKSDSLTAASTVSNQITGWVAESILGEQDLKRRTSLLKYFIKAANRCLDLSNFSTLFAILAGLNSSTILRLKRTWDGLPAKYKQIMDTLRHIIEHTKNHSNYRNRLRSVEPPALPFLGLILTDITFTKEGNPNYKPSPRDPSVKLINFDKYTKLGRIAMDFQKYQTPYNLVIVNDVQIWLSHVLTEKSSTSVDALYRRSLLLEPRQGAESISTGLDKPSWLIGNIGRI</sequence>
<gene>
    <name evidence="1" type="ORF">QFC24_002530</name>
</gene>
<accession>A0ACC2XQT6</accession>
<evidence type="ECO:0000313" key="2">
    <source>
        <dbReference type="Proteomes" id="UP001234202"/>
    </source>
</evidence>
<keyword evidence="2" id="KW-1185">Reference proteome</keyword>
<proteinExistence type="predicted"/>
<evidence type="ECO:0000313" key="1">
    <source>
        <dbReference type="EMBL" id="KAJ9125746.1"/>
    </source>
</evidence>
<name>A0ACC2XQT6_9TREE</name>
<organism evidence="1 2">
    <name type="scientific">Naganishia onofrii</name>
    <dbReference type="NCBI Taxonomy" id="1851511"/>
    <lineage>
        <taxon>Eukaryota</taxon>
        <taxon>Fungi</taxon>
        <taxon>Dikarya</taxon>
        <taxon>Basidiomycota</taxon>
        <taxon>Agaricomycotina</taxon>
        <taxon>Tremellomycetes</taxon>
        <taxon>Filobasidiales</taxon>
        <taxon>Filobasidiaceae</taxon>
        <taxon>Naganishia</taxon>
    </lineage>
</organism>
<protein>
    <submittedName>
        <fullName evidence="1">Uncharacterized protein</fullName>
    </submittedName>
</protein>
<dbReference type="EMBL" id="JASBWV010000007">
    <property type="protein sequence ID" value="KAJ9125746.1"/>
    <property type="molecule type" value="Genomic_DNA"/>
</dbReference>
<comment type="caution">
    <text evidence="1">The sequence shown here is derived from an EMBL/GenBank/DDBJ whole genome shotgun (WGS) entry which is preliminary data.</text>
</comment>
<dbReference type="Proteomes" id="UP001234202">
    <property type="component" value="Unassembled WGS sequence"/>
</dbReference>
<reference evidence="1" key="1">
    <citation type="submission" date="2023-04" db="EMBL/GenBank/DDBJ databases">
        <title>Draft Genome sequencing of Naganishia species isolated from polar environments using Oxford Nanopore Technology.</title>
        <authorList>
            <person name="Leo P."/>
            <person name="Venkateswaran K."/>
        </authorList>
    </citation>
    <scope>NUCLEOTIDE SEQUENCE</scope>
    <source>
        <strain evidence="1">DBVPG 5303</strain>
    </source>
</reference>